<evidence type="ECO:0000313" key="2">
    <source>
        <dbReference type="EMBL" id="PHJ15144.1"/>
    </source>
</evidence>
<comment type="caution">
    <text evidence="2">The sequence shown here is derived from an EMBL/GenBank/DDBJ whole genome shotgun (WGS) entry which is preliminary data.</text>
</comment>
<feature type="region of interest" description="Disordered" evidence="1">
    <location>
        <begin position="355"/>
        <end position="390"/>
    </location>
</feature>
<name>A0A2C6KFE9_9APIC</name>
<dbReference type="VEuPathDB" id="ToxoDB:CSUI_011045"/>
<feature type="compositionally biased region" description="Basic and acidic residues" evidence="1">
    <location>
        <begin position="250"/>
        <end position="274"/>
    </location>
</feature>
<accession>A0A2C6KFE9</accession>
<dbReference type="GeneID" id="94434357"/>
<proteinExistence type="predicted"/>
<feature type="compositionally biased region" description="Gly residues" evidence="1">
    <location>
        <begin position="627"/>
        <end position="636"/>
    </location>
</feature>
<organism evidence="2 3">
    <name type="scientific">Cystoisospora suis</name>
    <dbReference type="NCBI Taxonomy" id="483139"/>
    <lineage>
        <taxon>Eukaryota</taxon>
        <taxon>Sar</taxon>
        <taxon>Alveolata</taxon>
        <taxon>Apicomplexa</taxon>
        <taxon>Conoidasida</taxon>
        <taxon>Coccidia</taxon>
        <taxon>Eucoccidiorida</taxon>
        <taxon>Eimeriorina</taxon>
        <taxon>Sarcocystidae</taxon>
        <taxon>Cystoisospora</taxon>
    </lineage>
</organism>
<reference evidence="2 3" key="1">
    <citation type="journal article" date="2017" name="Int. J. Parasitol.">
        <title>The genome of the protozoan parasite Cystoisospora suis and a reverse vaccinology approach to identify vaccine candidates.</title>
        <authorList>
            <person name="Palmieri N."/>
            <person name="Shrestha A."/>
            <person name="Ruttkowski B."/>
            <person name="Beck T."/>
            <person name="Vogl C."/>
            <person name="Tomley F."/>
            <person name="Blake D.P."/>
            <person name="Joachim A."/>
        </authorList>
    </citation>
    <scope>NUCLEOTIDE SEQUENCE [LARGE SCALE GENOMIC DNA]</scope>
    <source>
        <strain evidence="2 3">Wien I</strain>
    </source>
</reference>
<evidence type="ECO:0000313" key="3">
    <source>
        <dbReference type="Proteomes" id="UP000221165"/>
    </source>
</evidence>
<protein>
    <submittedName>
        <fullName evidence="2">Aaa family protein</fullName>
    </submittedName>
</protein>
<dbReference type="RefSeq" id="XP_067916878.1">
    <property type="nucleotide sequence ID" value="XM_068071146.1"/>
</dbReference>
<feature type="region of interest" description="Disordered" evidence="1">
    <location>
        <begin position="496"/>
        <end position="518"/>
    </location>
</feature>
<dbReference type="EMBL" id="MIGC01009402">
    <property type="protein sequence ID" value="PHJ15144.1"/>
    <property type="molecule type" value="Genomic_DNA"/>
</dbReference>
<feature type="compositionally biased region" description="Basic and acidic residues" evidence="1">
    <location>
        <begin position="186"/>
        <end position="226"/>
    </location>
</feature>
<keyword evidence="3" id="KW-1185">Reference proteome</keyword>
<evidence type="ECO:0000256" key="1">
    <source>
        <dbReference type="SAM" id="MobiDB-lite"/>
    </source>
</evidence>
<gene>
    <name evidence="2" type="ORF">CSUI_011045</name>
</gene>
<feature type="region of interest" description="Disordered" evidence="1">
    <location>
        <begin position="600"/>
        <end position="637"/>
    </location>
</feature>
<dbReference type="Proteomes" id="UP000221165">
    <property type="component" value="Unassembled WGS sequence"/>
</dbReference>
<feature type="compositionally biased region" description="Basic and acidic residues" evidence="1">
    <location>
        <begin position="371"/>
        <end position="380"/>
    </location>
</feature>
<dbReference type="AlphaFoldDB" id="A0A2C6KFE9"/>
<feature type="region of interest" description="Disordered" evidence="1">
    <location>
        <begin position="185"/>
        <end position="285"/>
    </location>
</feature>
<sequence>MTYLSPHAASTRDTSVTSQRGYLASSSSFFLSGDEELPCHLDVYPPTSRLIYGRKGMIGLDGRYDGWRREEEKETTFFEKPRERGVPSFSSSPPPSVSCCCCLSIAEMYVSPLFVRPIASILHLLFSKHEELLFDSLQLLLRRDTLLTSFAFASSSPLKKSSLPSSPYFSSRKIQAFRAPLAFVSPEKKRSHDKEDRDDTRRSLYRDVSVDPGIEDRERKDMKEKSLYISGASLGSGENRSMYKRPTSLGRERHSHHEGDEREAKRKRYSWREQEMEEGDMDREDMNDLERHKKGMDEGFKESSNTSFRSGLVADASTCSSLYEEGGSVSRLTSFSVEPCRPSTQKEEARIIFQQEEEKGERGGEEEEENGDRGEGRRGGEINGEGEEGCGLSVQLNHHPGLRTSCSSFPFSSLPSVSSSSISPPSISFLHSSPSSSLFSFPPACRTPVMPTTPSFLLEGQLAHVYKRVSTVSPRPKWIVLRGGGGGGDRAISGVSSVYGSGGTGGRGRSGEKKEGGEDLEGFPLSVLKRFIVPGLLDALQIESRVDVSPSSLFVGPQSTGPGGTALGDLLQRILSVGSTCIDGRRGAVVLQRAGEHLKNHIGGAGDGEKRREGGKGIGTGRRRDGTGAGGGGGGPSCVHPAACLGEVVLQPPTIEEG</sequence>